<comment type="caution">
    <text evidence="9">The sequence shown here is derived from an EMBL/GenBank/DDBJ whole genome shotgun (WGS) entry which is preliminary data.</text>
</comment>
<feature type="active site" description="Proton acceptor" evidence="8">
    <location>
        <position position="62"/>
    </location>
</feature>
<dbReference type="GO" id="GO:0005829">
    <property type="term" value="C:cytosol"/>
    <property type="evidence" value="ECO:0007669"/>
    <property type="project" value="TreeGrafter"/>
</dbReference>
<evidence type="ECO:0000256" key="3">
    <source>
        <dbReference type="ARBA" id="ARBA00012098"/>
    </source>
</evidence>
<gene>
    <name evidence="9" type="ORF">DOO78_22360</name>
</gene>
<dbReference type="Gene3D" id="2.60.120.10">
    <property type="entry name" value="Jelly Rolls"/>
    <property type="match status" value="1"/>
</dbReference>
<feature type="active site" description="Proton donor" evidence="8">
    <location>
        <position position="132"/>
    </location>
</feature>
<dbReference type="SUPFAM" id="SSF51182">
    <property type="entry name" value="RmlC-like cupins"/>
    <property type="match status" value="1"/>
</dbReference>
<dbReference type="InterPro" id="IPR000888">
    <property type="entry name" value="RmlC-like"/>
</dbReference>
<evidence type="ECO:0000313" key="10">
    <source>
        <dbReference type="Proteomes" id="UP000249065"/>
    </source>
</evidence>
<evidence type="ECO:0000256" key="7">
    <source>
        <dbReference type="ARBA" id="ARBA00033311"/>
    </source>
</evidence>
<reference evidence="10" key="1">
    <citation type="submission" date="2018-06" db="EMBL/GenBank/DDBJ databases">
        <authorList>
            <person name="Khan S.A."/>
        </authorList>
    </citation>
    <scope>NUCLEOTIDE SEQUENCE [LARGE SCALE GENOMIC DNA]</scope>
    <source>
        <strain evidence="10">DB-1506</strain>
    </source>
</reference>
<dbReference type="PANTHER" id="PTHR21047">
    <property type="entry name" value="DTDP-6-DEOXY-D-GLUCOSE-3,5 EPIMERASE"/>
    <property type="match status" value="1"/>
</dbReference>
<dbReference type="PANTHER" id="PTHR21047:SF2">
    <property type="entry name" value="THYMIDINE DIPHOSPHO-4-KETO-RHAMNOSE 3,5-EPIMERASE"/>
    <property type="match status" value="1"/>
</dbReference>
<evidence type="ECO:0000256" key="6">
    <source>
        <dbReference type="ARBA" id="ARBA00031424"/>
    </source>
</evidence>
<proteinExistence type="predicted"/>
<evidence type="ECO:0000256" key="5">
    <source>
        <dbReference type="ARBA" id="ARBA00029758"/>
    </source>
</evidence>
<organism evidence="9 10">
    <name type="scientific">Roseicella frigidaeris</name>
    <dbReference type="NCBI Taxonomy" id="2230885"/>
    <lineage>
        <taxon>Bacteria</taxon>
        <taxon>Pseudomonadati</taxon>
        <taxon>Pseudomonadota</taxon>
        <taxon>Alphaproteobacteria</taxon>
        <taxon>Acetobacterales</taxon>
        <taxon>Roseomonadaceae</taxon>
        <taxon>Roseicella</taxon>
    </lineage>
</organism>
<dbReference type="Pfam" id="PF00908">
    <property type="entry name" value="dTDP_sugar_isom"/>
    <property type="match status" value="1"/>
</dbReference>
<comment type="catalytic activity">
    <reaction evidence="1">
        <text>dTDP-4-dehydro-6-deoxy-alpha-D-glucose = dTDP-4-dehydro-beta-L-rhamnose</text>
        <dbReference type="Rhea" id="RHEA:16969"/>
        <dbReference type="ChEBI" id="CHEBI:57649"/>
        <dbReference type="ChEBI" id="CHEBI:62830"/>
        <dbReference type="EC" id="5.1.3.13"/>
    </reaction>
</comment>
<dbReference type="AlphaFoldDB" id="A0A327M1M7"/>
<name>A0A327M1M7_9PROT</name>
<dbReference type="CDD" id="cd00438">
    <property type="entry name" value="cupin_RmlC"/>
    <property type="match status" value="1"/>
</dbReference>
<dbReference type="EC" id="5.1.3.13" evidence="3"/>
<evidence type="ECO:0000256" key="4">
    <source>
        <dbReference type="ARBA" id="ARBA00019595"/>
    </source>
</evidence>
<dbReference type="Proteomes" id="UP000249065">
    <property type="component" value="Unassembled WGS sequence"/>
</dbReference>
<comment type="function">
    <text evidence="2">Catalyzes the epimerization of the C3' and C5'positions of dTDP-6-deoxy-D-xylo-4-hexulose, forming dTDP-6-deoxy-L-lyxo-4-hexulose.</text>
</comment>
<dbReference type="GO" id="GO:0000271">
    <property type="term" value="P:polysaccharide biosynthetic process"/>
    <property type="evidence" value="ECO:0007669"/>
    <property type="project" value="TreeGrafter"/>
</dbReference>
<evidence type="ECO:0000256" key="8">
    <source>
        <dbReference type="PIRSR" id="PIRSR600888-1"/>
    </source>
</evidence>
<protein>
    <recommendedName>
        <fullName evidence="4">dTDP-4-dehydrorhamnose 3,5-epimerase</fullName>
        <ecNumber evidence="3">5.1.3.13</ecNumber>
    </recommendedName>
    <alternativeName>
        <fullName evidence="6">Thymidine diphospho-4-keto-rhamnose 3,5-epimerase</fullName>
    </alternativeName>
    <alternativeName>
        <fullName evidence="5">dTDP-4-keto-6-deoxyglucose 3,5-epimerase</fullName>
    </alternativeName>
    <alternativeName>
        <fullName evidence="7">dTDP-6-deoxy-D-xylo-4-hexulose 3,5-epimerase</fullName>
    </alternativeName>
</protein>
<evidence type="ECO:0000256" key="1">
    <source>
        <dbReference type="ARBA" id="ARBA00001298"/>
    </source>
</evidence>
<evidence type="ECO:0000313" key="9">
    <source>
        <dbReference type="EMBL" id="RAI56224.1"/>
    </source>
</evidence>
<keyword evidence="10" id="KW-1185">Reference proteome</keyword>
<evidence type="ECO:0000256" key="2">
    <source>
        <dbReference type="ARBA" id="ARBA00001997"/>
    </source>
</evidence>
<dbReference type="InterPro" id="IPR011051">
    <property type="entry name" value="RmlC_Cupin_sf"/>
</dbReference>
<dbReference type="InterPro" id="IPR014710">
    <property type="entry name" value="RmlC-like_jellyroll"/>
</dbReference>
<dbReference type="GO" id="GO:0008830">
    <property type="term" value="F:dTDP-4-dehydrorhamnose 3,5-epimerase activity"/>
    <property type="evidence" value="ECO:0007669"/>
    <property type="project" value="UniProtKB-EC"/>
</dbReference>
<dbReference type="OrthoDB" id="9800680at2"/>
<accession>A0A327M1M7</accession>
<dbReference type="GO" id="GO:0019305">
    <property type="term" value="P:dTDP-rhamnose biosynthetic process"/>
    <property type="evidence" value="ECO:0007669"/>
    <property type="project" value="TreeGrafter"/>
</dbReference>
<dbReference type="EMBL" id="QLIX01000025">
    <property type="protein sequence ID" value="RAI56224.1"/>
    <property type="molecule type" value="Genomic_DNA"/>
</dbReference>
<dbReference type="RefSeq" id="WP_111472106.1">
    <property type="nucleotide sequence ID" value="NZ_QLIX01000025.1"/>
</dbReference>
<sequence length="175" mass="19222">MKFQATPLPGVLEVLAEPAVDMRGRFLRSWCEAEFAAAGIDFRPVQASISENRARHTLRGMHWQAAPAAERKLVRCLRGAAFDVVIDLRPASPTYRRWYGITLSAAEHNAVFIPQGCAHGFLTLGEACWLEYLIDAPHAPEAARGLRWDDPGISIAWPAAPAVISARDAAWPDHG</sequence>